<proteinExistence type="predicted"/>
<dbReference type="Proteomes" id="UP000256431">
    <property type="component" value="Unassembled WGS sequence"/>
</dbReference>
<reference evidence="1 2" key="1">
    <citation type="submission" date="2018-08" db="EMBL/GenBank/DDBJ databases">
        <title>Genome sequence of Marinobacter flavimaris KCTC 12185.</title>
        <authorList>
            <person name="Chun J."/>
            <person name="Kim B.-Y."/>
            <person name="Choi S.-B."/>
            <person name="Kwak M.-J."/>
        </authorList>
    </citation>
    <scope>NUCLEOTIDE SEQUENCE [LARGE SCALE GENOMIC DNA]</scope>
    <source>
        <strain evidence="1 2">KCTC 12185</strain>
    </source>
</reference>
<sequence>MLLRLGDAGTIVRIFKTRCVCFDTVEYKGRPRKLFQTEMEKLVEFPVYESAEAHMSTIANEDGEPAFSAENIQHAEKWIEQQMQEIDAAFRRNQSLGLMGGTAVIKRSSKDDQKYFSHDGFISGRKVGEFIGVIRGAHGYKPKMRKKVKMPHVEVAEPDTAAKA</sequence>
<keyword evidence="2" id="KW-1185">Reference proteome</keyword>
<gene>
    <name evidence="1" type="ORF">DXI23_04525</name>
</gene>
<evidence type="ECO:0000313" key="2">
    <source>
        <dbReference type="Proteomes" id="UP000256431"/>
    </source>
</evidence>
<evidence type="ECO:0000313" key="1">
    <source>
        <dbReference type="EMBL" id="RDU42929.1"/>
    </source>
</evidence>
<comment type="caution">
    <text evidence="1">The sequence shown here is derived from an EMBL/GenBank/DDBJ whole genome shotgun (WGS) entry which is preliminary data.</text>
</comment>
<accession>A0A3D8H8Z1</accession>
<dbReference type="AlphaFoldDB" id="A0A3D8H8Z1"/>
<protein>
    <submittedName>
        <fullName evidence="1">Uncharacterized protein</fullName>
    </submittedName>
</protein>
<organism evidence="1 2">
    <name type="scientific">Marinobacter flavimaris</name>
    <dbReference type="NCBI Taxonomy" id="262076"/>
    <lineage>
        <taxon>Bacteria</taxon>
        <taxon>Pseudomonadati</taxon>
        <taxon>Pseudomonadota</taxon>
        <taxon>Gammaproteobacteria</taxon>
        <taxon>Pseudomonadales</taxon>
        <taxon>Marinobacteraceae</taxon>
        <taxon>Marinobacter</taxon>
    </lineage>
</organism>
<name>A0A3D8H8Z1_9GAMM</name>
<dbReference type="EMBL" id="QRDH01000001">
    <property type="protein sequence ID" value="RDU42929.1"/>
    <property type="molecule type" value="Genomic_DNA"/>
</dbReference>